<feature type="transmembrane region" description="Helical" evidence="7">
    <location>
        <begin position="527"/>
        <end position="550"/>
    </location>
</feature>
<dbReference type="PANTHER" id="PTHR13317:SF4">
    <property type="entry name" value="TRANSMEMBRANE ANTERIOR POSTERIOR TRANSFORMATION PROTEIN 1 HOMOLOG"/>
    <property type="match status" value="1"/>
</dbReference>
<evidence type="ECO:0000256" key="1">
    <source>
        <dbReference type="ARBA" id="ARBA00004141"/>
    </source>
</evidence>
<feature type="region of interest" description="Disordered" evidence="6">
    <location>
        <begin position="1"/>
        <end position="76"/>
    </location>
</feature>
<gene>
    <name evidence="8" type="ORF">ACOF00016_LOCUS4672</name>
</gene>
<dbReference type="GO" id="GO:0005789">
    <property type="term" value="C:endoplasmic reticulum membrane"/>
    <property type="evidence" value="ECO:0007669"/>
    <property type="project" value="TreeGrafter"/>
</dbReference>
<feature type="transmembrane region" description="Helical" evidence="7">
    <location>
        <begin position="726"/>
        <end position="748"/>
    </location>
</feature>
<dbReference type="Pfam" id="PF05346">
    <property type="entry name" value="DUF747"/>
    <property type="match status" value="1"/>
</dbReference>
<evidence type="ECO:0000313" key="8">
    <source>
        <dbReference type="EMBL" id="CAE0406845.1"/>
    </source>
</evidence>
<accession>A0A7S3P4P9</accession>
<feature type="compositionally biased region" description="Polar residues" evidence="6">
    <location>
        <begin position="178"/>
        <end position="190"/>
    </location>
</feature>
<keyword evidence="4 7" id="KW-1133">Transmembrane helix</keyword>
<feature type="compositionally biased region" description="Basic and acidic residues" evidence="6">
    <location>
        <begin position="60"/>
        <end position="76"/>
    </location>
</feature>
<evidence type="ECO:0000256" key="5">
    <source>
        <dbReference type="ARBA" id="ARBA00023136"/>
    </source>
</evidence>
<evidence type="ECO:0000256" key="7">
    <source>
        <dbReference type="SAM" id="Phobius"/>
    </source>
</evidence>
<protein>
    <submittedName>
        <fullName evidence="8">Uncharacterized protein</fullName>
    </submittedName>
</protein>
<feature type="transmembrane region" description="Helical" evidence="7">
    <location>
        <begin position="413"/>
        <end position="438"/>
    </location>
</feature>
<keyword evidence="3 7" id="KW-0812">Transmembrane</keyword>
<dbReference type="EMBL" id="HBIM01005481">
    <property type="protein sequence ID" value="CAE0406845.1"/>
    <property type="molecule type" value="Transcribed_RNA"/>
</dbReference>
<dbReference type="PANTHER" id="PTHR13317">
    <property type="entry name" value="TRANSMEMBRANE ANTERIOR POSTERIOR TRANSFORMATION PROTEIN 1 HOMOLOG"/>
    <property type="match status" value="1"/>
</dbReference>
<feature type="transmembrane region" description="Helical" evidence="7">
    <location>
        <begin position="459"/>
        <end position="481"/>
    </location>
</feature>
<reference evidence="8" key="1">
    <citation type="submission" date="2021-01" db="EMBL/GenBank/DDBJ databases">
        <authorList>
            <person name="Corre E."/>
            <person name="Pelletier E."/>
            <person name="Niang G."/>
            <person name="Scheremetjew M."/>
            <person name="Finn R."/>
            <person name="Kale V."/>
            <person name="Holt S."/>
            <person name="Cochrane G."/>
            <person name="Meng A."/>
            <person name="Brown T."/>
            <person name="Cohen L."/>
        </authorList>
    </citation>
    <scope>NUCLEOTIDE SEQUENCE</scope>
    <source>
        <strain evidence="8">CCMP127</strain>
    </source>
</reference>
<feature type="compositionally biased region" description="Low complexity" evidence="6">
    <location>
        <begin position="48"/>
        <end position="57"/>
    </location>
</feature>
<sequence>MDSVVLMNAPSEHDSSQEPNGHPTEPQHHSQESLRPPVGLAIENPSAQQIREQQQQQPERSLEDRLREIEQKLGREKYLEDRVQELETKLSVLSKLLKLQTKQNNNNGSNLSKKQALKVTMSSPAGPQSFKEGGKYDEAPQQGQQQEEQDNLPVRPTTPPPLPISLAPTAEPSPLLSCPQTPQDEVSPQRQQEHHETPDNVPHLESPASFLAKDRESARLSWRQENARPMCPPLDEEQTNHHSYNQPPPPQTRPAMRTLPIFEGVPAAQSHASVFDAPKLVEEDSLRLPESAVAPSNINKGEALTHTKRNLSFSLLYGGDEKAYKQGKRNNSAPPAQTSMTLAERRWLGSLAQSINGERQQIPDDNVRHKWLNYLNSFQESTPDVDVQMEEFIKVPGQVESIMSFGFYICVDSFLYCVTVLPIRFVWSIGLLVNRFLLKSTSPAFTFHRRHSYQMIQVFILYCVHAYVLAPISIGQLYHWIRGQAMIKLYVLIAIVEVFDRLWCAMGQDCLDSMYWNTVNRPTSMRMIISVVVVLVYCTIHTLFLFVHVATLNVAMNSADQALLALLISGNFAEIKSTVFKKYNRPALFKLTAGDICERFKLGLFLSLVLLLNYCQGMERGQFFQFIRTCGMIWGGELLADWIKHSFITKFNFLPARVFVEYSLLLAGDVTGIGHEGVNVDHSHAVVKRIGFAQLPFVCVSFRLVVEAAKYAALNEYWQSLSTMTVYGIFATSWFILLIIKLALGSLLHHISLAKLKAAPEFMLSPKKKKKQ</sequence>
<keyword evidence="5 7" id="KW-0472">Membrane</keyword>
<dbReference type="InterPro" id="IPR008010">
    <property type="entry name" value="Tatp1"/>
</dbReference>
<feature type="region of interest" description="Disordered" evidence="6">
    <location>
        <begin position="228"/>
        <end position="252"/>
    </location>
</feature>
<comment type="subcellular location">
    <subcellularLocation>
        <location evidence="1">Membrane</location>
        <topology evidence="1">Multi-pass membrane protein</topology>
    </subcellularLocation>
</comment>
<comment type="similarity">
    <text evidence="2">Belongs to the TAPT1 family.</text>
</comment>
<proteinExistence type="inferred from homology"/>
<evidence type="ECO:0000256" key="2">
    <source>
        <dbReference type="ARBA" id="ARBA00008803"/>
    </source>
</evidence>
<evidence type="ECO:0000256" key="3">
    <source>
        <dbReference type="ARBA" id="ARBA00022692"/>
    </source>
</evidence>
<feature type="region of interest" description="Disordered" evidence="6">
    <location>
        <begin position="100"/>
        <end position="206"/>
    </location>
</feature>
<name>A0A7S3P4P9_9STRA</name>
<evidence type="ECO:0000256" key="4">
    <source>
        <dbReference type="ARBA" id="ARBA00022989"/>
    </source>
</evidence>
<evidence type="ECO:0000256" key="6">
    <source>
        <dbReference type="SAM" id="MobiDB-lite"/>
    </source>
</evidence>
<organism evidence="8">
    <name type="scientific">Amphora coffeiformis</name>
    <dbReference type="NCBI Taxonomy" id="265554"/>
    <lineage>
        <taxon>Eukaryota</taxon>
        <taxon>Sar</taxon>
        <taxon>Stramenopiles</taxon>
        <taxon>Ochrophyta</taxon>
        <taxon>Bacillariophyta</taxon>
        <taxon>Bacillariophyceae</taxon>
        <taxon>Bacillariophycidae</taxon>
        <taxon>Thalassiophysales</taxon>
        <taxon>Catenulaceae</taxon>
        <taxon>Amphora</taxon>
    </lineage>
</organism>
<dbReference type="AlphaFoldDB" id="A0A7S3P4P9"/>